<dbReference type="Pfam" id="PF04149">
    <property type="entry name" value="DUF397"/>
    <property type="match status" value="1"/>
</dbReference>
<evidence type="ECO:0000313" key="3">
    <source>
        <dbReference type="Proteomes" id="UP001595891"/>
    </source>
</evidence>
<organism evidence="2 3">
    <name type="scientific">Sphaerisporangium corydalis</name>
    <dbReference type="NCBI Taxonomy" id="1441875"/>
    <lineage>
        <taxon>Bacteria</taxon>
        <taxon>Bacillati</taxon>
        <taxon>Actinomycetota</taxon>
        <taxon>Actinomycetes</taxon>
        <taxon>Streptosporangiales</taxon>
        <taxon>Streptosporangiaceae</taxon>
        <taxon>Sphaerisporangium</taxon>
    </lineage>
</organism>
<name>A0ABV9EI84_9ACTN</name>
<feature type="domain" description="DUF397" evidence="1">
    <location>
        <begin position="8"/>
        <end position="60"/>
    </location>
</feature>
<protein>
    <submittedName>
        <fullName evidence="2">DUF397 domain-containing protein</fullName>
    </submittedName>
</protein>
<comment type="caution">
    <text evidence="2">The sequence shown here is derived from an EMBL/GenBank/DDBJ whole genome shotgun (WGS) entry which is preliminary data.</text>
</comment>
<reference evidence="3" key="1">
    <citation type="journal article" date="2019" name="Int. J. Syst. Evol. Microbiol.">
        <title>The Global Catalogue of Microorganisms (GCM) 10K type strain sequencing project: providing services to taxonomists for standard genome sequencing and annotation.</title>
        <authorList>
            <consortium name="The Broad Institute Genomics Platform"/>
            <consortium name="The Broad Institute Genome Sequencing Center for Infectious Disease"/>
            <person name="Wu L."/>
            <person name="Ma J."/>
        </authorList>
    </citation>
    <scope>NUCLEOTIDE SEQUENCE [LARGE SCALE GENOMIC DNA]</scope>
    <source>
        <strain evidence="3">CCUG 49560</strain>
    </source>
</reference>
<dbReference type="EMBL" id="JBHSFN010000011">
    <property type="protein sequence ID" value="MFC4588196.1"/>
    <property type="molecule type" value="Genomic_DNA"/>
</dbReference>
<dbReference type="RefSeq" id="WP_262844454.1">
    <property type="nucleotide sequence ID" value="NZ_JANZYP010000029.1"/>
</dbReference>
<evidence type="ECO:0000259" key="1">
    <source>
        <dbReference type="Pfam" id="PF04149"/>
    </source>
</evidence>
<sequence length="65" mass="7038">MTDLTQVRWRRSSFSGSGNNCVEVSRGFPGAVAVRDSKNPTSPVLRVTPAAWRAFVNGVKDGTSR</sequence>
<gene>
    <name evidence="2" type="ORF">ACFO8L_19055</name>
</gene>
<dbReference type="InterPro" id="IPR007278">
    <property type="entry name" value="DUF397"/>
</dbReference>
<dbReference type="Proteomes" id="UP001595891">
    <property type="component" value="Unassembled WGS sequence"/>
</dbReference>
<evidence type="ECO:0000313" key="2">
    <source>
        <dbReference type="EMBL" id="MFC4588196.1"/>
    </source>
</evidence>
<proteinExistence type="predicted"/>
<keyword evidence="3" id="KW-1185">Reference proteome</keyword>
<accession>A0ABV9EI84</accession>